<reference evidence="3" key="2">
    <citation type="submission" date="2025-09" db="UniProtKB">
        <authorList>
            <consortium name="Ensembl"/>
        </authorList>
    </citation>
    <scope>IDENTIFICATION</scope>
</reference>
<sequence>MSDILCRWLNEELRLSQVVEPKTLAKNFSSGYLIGEVLYKYQLQNDFSITSISKLNNFTRLEPTLYLLGISLDINMAQALMQEKQGVAARLLYQLYTSLEKQKKARIGGTMMEMIQPAASAGLHKKEYEIYSDRLHHVVKRDAVVKLQKISQHYQEKCQHWTNRSRMIPPIMVPPVTILPQQKRQPKVQDVQKTNNIEKVLETMASKKNSIVILNLLNLFSDFLKSVYLTGSTFYVVLFSLNERSPSYWELDFGAKLILQSSSKYIQDIQQRLGENAAAREQRERRLNRFMMEQLKAHEAQEEAQREEQLVRRLTRQTQQEQRLVAQLLQIRRQKEVIRENCLFREQQYQQRRERDFQESLEREAALARQAKLERPEEIRRELEFCDRIAAERAQIRYMKHFAICEDILEQMVDLATKVGEYQLVNDKYIPEKQMREWKELLLHGLPLYEPSKSQQPGSELSEPLDPIELKKQEILNNRDYDEYTVSLKHERTQCITKICPCVYLSTHLRSISNLLMFYVVSKC</sequence>
<evidence type="ECO:0000313" key="4">
    <source>
        <dbReference type="Proteomes" id="UP000261620"/>
    </source>
</evidence>
<protein>
    <recommendedName>
        <fullName evidence="2">Calponin-homology (CH) domain-containing protein</fullName>
    </recommendedName>
</protein>
<proteinExistence type="predicted"/>
<accession>A0A3Q3WPU7</accession>
<dbReference type="PROSITE" id="PS50021">
    <property type="entry name" value="CH"/>
    <property type="match status" value="1"/>
</dbReference>
<dbReference type="Gene3D" id="1.10.418.10">
    <property type="entry name" value="Calponin-like domain"/>
    <property type="match status" value="1"/>
</dbReference>
<dbReference type="InterPro" id="IPR052634">
    <property type="entry name" value="Sperm_flagellar-bone_growth"/>
</dbReference>
<dbReference type="PANTHER" id="PTHR14919:SF0">
    <property type="entry name" value="SPERM FLAGELLAR PROTEIN 2"/>
    <property type="match status" value="1"/>
</dbReference>
<keyword evidence="1" id="KW-0175">Coiled coil</keyword>
<dbReference type="Pfam" id="PF22946">
    <property type="entry name" value="SPEF2_D5"/>
    <property type="match status" value="1"/>
</dbReference>
<dbReference type="InterPro" id="IPR001715">
    <property type="entry name" value="CH_dom"/>
</dbReference>
<dbReference type="PANTHER" id="PTHR14919">
    <property type="entry name" value="KPL2-RELATED"/>
    <property type="match status" value="1"/>
</dbReference>
<dbReference type="InterPro" id="IPR036872">
    <property type="entry name" value="CH_dom_sf"/>
</dbReference>
<keyword evidence="4" id="KW-1185">Reference proteome</keyword>
<feature type="domain" description="Calponin-homology (CH)" evidence="2">
    <location>
        <begin position="1"/>
        <end position="100"/>
    </location>
</feature>
<evidence type="ECO:0000259" key="2">
    <source>
        <dbReference type="PROSITE" id="PS50021"/>
    </source>
</evidence>
<evidence type="ECO:0000256" key="1">
    <source>
        <dbReference type="SAM" id="Coils"/>
    </source>
</evidence>
<dbReference type="GO" id="GO:0005737">
    <property type="term" value="C:cytoplasm"/>
    <property type="evidence" value="ECO:0007669"/>
    <property type="project" value="UniProtKB-ARBA"/>
</dbReference>
<feature type="coiled-coil region" evidence="1">
    <location>
        <begin position="288"/>
        <end position="324"/>
    </location>
</feature>
<dbReference type="InterPro" id="IPR010441">
    <property type="entry name" value="CH_2"/>
</dbReference>
<dbReference type="GO" id="GO:0002177">
    <property type="term" value="C:manchette"/>
    <property type="evidence" value="ECO:0007669"/>
    <property type="project" value="TreeGrafter"/>
</dbReference>
<dbReference type="AlphaFoldDB" id="A0A3Q3WPU7"/>
<reference evidence="3" key="1">
    <citation type="submission" date="2025-08" db="UniProtKB">
        <authorList>
            <consortium name="Ensembl"/>
        </authorList>
    </citation>
    <scope>IDENTIFICATION</scope>
</reference>
<dbReference type="Ensembl" id="ENSMMOT00000017411.1">
    <property type="protein sequence ID" value="ENSMMOP00000017128.1"/>
    <property type="gene ID" value="ENSMMOG00000013032.1"/>
</dbReference>
<evidence type="ECO:0000313" key="3">
    <source>
        <dbReference type="Ensembl" id="ENSMMOP00000017128.1"/>
    </source>
</evidence>
<dbReference type="Pfam" id="PF06294">
    <property type="entry name" value="CH_2"/>
    <property type="match status" value="1"/>
</dbReference>
<name>A0A3Q3WPU7_MOLML</name>
<dbReference type="GO" id="GO:0097225">
    <property type="term" value="C:sperm midpiece"/>
    <property type="evidence" value="ECO:0007669"/>
    <property type="project" value="TreeGrafter"/>
</dbReference>
<dbReference type="GO" id="GO:0007288">
    <property type="term" value="P:sperm axoneme assembly"/>
    <property type="evidence" value="ECO:0007669"/>
    <property type="project" value="TreeGrafter"/>
</dbReference>
<dbReference type="InterPro" id="IPR054517">
    <property type="entry name" value="SPEF2_D5"/>
</dbReference>
<organism evidence="3 4">
    <name type="scientific">Mola mola</name>
    <name type="common">Ocean sunfish</name>
    <name type="synonym">Tetraodon mola</name>
    <dbReference type="NCBI Taxonomy" id="94237"/>
    <lineage>
        <taxon>Eukaryota</taxon>
        <taxon>Metazoa</taxon>
        <taxon>Chordata</taxon>
        <taxon>Craniata</taxon>
        <taxon>Vertebrata</taxon>
        <taxon>Euteleostomi</taxon>
        <taxon>Actinopterygii</taxon>
        <taxon>Neopterygii</taxon>
        <taxon>Teleostei</taxon>
        <taxon>Neoteleostei</taxon>
        <taxon>Acanthomorphata</taxon>
        <taxon>Eupercaria</taxon>
        <taxon>Tetraodontiformes</taxon>
        <taxon>Molidae</taxon>
        <taxon>Mola</taxon>
    </lineage>
</organism>
<dbReference type="Proteomes" id="UP000261620">
    <property type="component" value="Unplaced"/>
</dbReference>